<protein>
    <submittedName>
        <fullName evidence="2">Uncharacterized protein</fullName>
    </submittedName>
</protein>
<keyword evidence="1" id="KW-0812">Transmembrane</keyword>
<dbReference type="RefSeq" id="WP_132482010.1">
    <property type="nucleotide sequence ID" value="NZ_SMKW01000005.1"/>
</dbReference>
<accession>A0A4R4ZEF5</accession>
<gene>
    <name evidence="2" type="ORF">E1288_05990</name>
</gene>
<keyword evidence="1" id="KW-1133">Transmembrane helix</keyword>
<reference evidence="2 3" key="1">
    <citation type="submission" date="2019-03" db="EMBL/GenBank/DDBJ databases">
        <title>Draft genome sequences of novel Actinobacteria.</title>
        <authorList>
            <person name="Sahin N."/>
            <person name="Ay H."/>
            <person name="Saygin H."/>
        </authorList>
    </citation>
    <scope>NUCLEOTIDE SEQUENCE [LARGE SCALE GENOMIC DNA]</scope>
    <source>
        <strain evidence="2 3">7K502</strain>
    </source>
</reference>
<dbReference type="Proteomes" id="UP000294947">
    <property type="component" value="Unassembled WGS sequence"/>
</dbReference>
<evidence type="ECO:0000256" key="1">
    <source>
        <dbReference type="SAM" id="Phobius"/>
    </source>
</evidence>
<dbReference type="OrthoDB" id="9806926at2"/>
<feature type="transmembrane region" description="Helical" evidence="1">
    <location>
        <begin position="47"/>
        <end position="67"/>
    </location>
</feature>
<comment type="caution">
    <text evidence="2">The sequence shown here is derived from an EMBL/GenBank/DDBJ whole genome shotgun (WGS) entry which is preliminary data.</text>
</comment>
<name>A0A4R4ZEF5_9PSEU</name>
<keyword evidence="3" id="KW-1185">Reference proteome</keyword>
<organism evidence="2 3">
    <name type="scientific">Saccharopolyspora elongata</name>
    <dbReference type="NCBI Taxonomy" id="2530387"/>
    <lineage>
        <taxon>Bacteria</taxon>
        <taxon>Bacillati</taxon>
        <taxon>Actinomycetota</taxon>
        <taxon>Actinomycetes</taxon>
        <taxon>Pseudonocardiales</taxon>
        <taxon>Pseudonocardiaceae</taxon>
        <taxon>Saccharopolyspora</taxon>
    </lineage>
</organism>
<dbReference type="AlphaFoldDB" id="A0A4R4ZEF5"/>
<evidence type="ECO:0000313" key="3">
    <source>
        <dbReference type="Proteomes" id="UP000294947"/>
    </source>
</evidence>
<dbReference type="EMBL" id="SMKW01000005">
    <property type="protein sequence ID" value="TDD54782.1"/>
    <property type="molecule type" value="Genomic_DNA"/>
</dbReference>
<evidence type="ECO:0000313" key="2">
    <source>
        <dbReference type="EMBL" id="TDD54782.1"/>
    </source>
</evidence>
<proteinExistence type="predicted"/>
<sequence length="69" mass="7733">MTYSTSSPSGQLVSGEPMHYLRKASRSGSPERSARCWARCSPCWPPWFPYVLTLAVAMFAISTIITWGY</sequence>
<keyword evidence="1" id="KW-0472">Membrane</keyword>